<accession>A0AAP0ZNM6</accession>
<name>A0AAP0ZNM6_9XANT</name>
<dbReference type="Proteomes" id="UP000036790">
    <property type="component" value="Unassembled WGS sequence"/>
</dbReference>
<sequence length="69" mass="7538">MRADALPMRRDIAVQEPIGRVQRTAVDVAWPSRCCTNAACTRADTDIDVRDRARSRLVVQAKATGGAVQ</sequence>
<reference evidence="1 2" key="1">
    <citation type="submission" date="2015-07" db="EMBL/GenBank/DDBJ databases">
        <authorList>
            <consortium name="Consortium for Microbial Forensics and Genomics (microFORGE)"/>
            <person name="Knight B.M."/>
            <person name="Roberts D.P."/>
            <person name="Lin D."/>
            <person name="Hari K."/>
            <person name="Fletcher J."/>
            <person name="Melcher U."/>
            <person name="Blagden T."/>
            <person name="Winegar R.A."/>
        </authorList>
    </citation>
    <scope>NUCLEOTIDE SEQUENCE [LARGE SCALE GENOMIC DNA]</scope>
    <source>
        <strain evidence="1 2">X11-5A</strain>
    </source>
</reference>
<gene>
    <name evidence="1" type="ORF">ADT25_07500</name>
</gene>
<comment type="caution">
    <text evidence="1">The sequence shown here is derived from an EMBL/GenBank/DDBJ whole genome shotgun (WGS) entry which is preliminary data.</text>
</comment>
<dbReference type="EMBL" id="LHUJ01000147">
    <property type="protein sequence ID" value="KOR45858.1"/>
    <property type="molecule type" value="Genomic_DNA"/>
</dbReference>
<organism evidence="1 2">
    <name type="scientific">Xanthomonas oryzae</name>
    <dbReference type="NCBI Taxonomy" id="347"/>
    <lineage>
        <taxon>Bacteria</taxon>
        <taxon>Pseudomonadati</taxon>
        <taxon>Pseudomonadota</taxon>
        <taxon>Gammaproteobacteria</taxon>
        <taxon>Lysobacterales</taxon>
        <taxon>Lysobacteraceae</taxon>
        <taxon>Xanthomonas</taxon>
    </lineage>
</organism>
<proteinExistence type="predicted"/>
<evidence type="ECO:0000313" key="1">
    <source>
        <dbReference type="EMBL" id="KOR45858.1"/>
    </source>
</evidence>
<evidence type="ECO:0000313" key="2">
    <source>
        <dbReference type="Proteomes" id="UP000036790"/>
    </source>
</evidence>
<dbReference type="AlphaFoldDB" id="A0AAP0ZNM6"/>
<protein>
    <submittedName>
        <fullName evidence="1">Uncharacterized protein</fullName>
    </submittedName>
</protein>
<reference evidence="1 2" key="2">
    <citation type="submission" date="2015-09" db="EMBL/GenBank/DDBJ databases">
        <title>Draft genome sequence of Xanthomonas oryzae pv. USA str. X11-5A.</title>
        <authorList>
            <person name="Knight B.M."/>
            <person name="Roberts D.P."/>
            <person name="Lin D."/>
            <person name="Hari K."/>
            <person name="Fletcher J."/>
            <person name="Melcher U."/>
            <person name="Blagden T."/>
            <person name="Winegar R.A."/>
        </authorList>
    </citation>
    <scope>NUCLEOTIDE SEQUENCE [LARGE SCALE GENOMIC DNA]</scope>
    <source>
        <strain evidence="1 2">X11-5A</strain>
    </source>
</reference>